<dbReference type="RefSeq" id="XP_006960715.1">
    <property type="nucleotide sequence ID" value="XM_006960653.1"/>
</dbReference>
<dbReference type="InterPro" id="IPR011990">
    <property type="entry name" value="TPR-like_helical_dom_sf"/>
</dbReference>
<gene>
    <name evidence="1" type="ORF">WALSEDRAFT_61569</name>
</gene>
<organism evidence="1 2">
    <name type="scientific">Wallemia mellicola (strain ATCC MYA-4683 / CBS 633.66)</name>
    <name type="common">Wallemia sebi (CBS 633.66)</name>
    <dbReference type="NCBI Taxonomy" id="671144"/>
    <lineage>
        <taxon>Eukaryota</taxon>
        <taxon>Fungi</taxon>
        <taxon>Dikarya</taxon>
        <taxon>Basidiomycota</taxon>
        <taxon>Wallemiomycotina</taxon>
        <taxon>Wallemiomycetes</taxon>
        <taxon>Wallemiales</taxon>
        <taxon>Wallemiaceae</taxon>
        <taxon>Wallemia</taxon>
    </lineage>
</organism>
<dbReference type="GeneID" id="18474609"/>
<name>I4Y5H6_WALMC</name>
<evidence type="ECO:0008006" key="3">
    <source>
        <dbReference type="Google" id="ProtNLM"/>
    </source>
</evidence>
<dbReference type="OMA" id="GAHMWVE"/>
<evidence type="ECO:0000313" key="2">
    <source>
        <dbReference type="Proteomes" id="UP000005242"/>
    </source>
</evidence>
<evidence type="ECO:0000313" key="1">
    <source>
        <dbReference type="EMBL" id="EIM19218.1"/>
    </source>
</evidence>
<protein>
    <recommendedName>
        <fullName evidence="3">TPR-like protein</fullName>
    </recommendedName>
</protein>
<dbReference type="Gene3D" id="1.25.40.10">
    <property type="entry name" value="Tetratricopeptide repeat domain"/>
    <property type="match status" value="1"/>
</dbReference>
<dbReference type="EMBL" id="JH668254">
    <property type="protein sequence ID" value="EIM19218.1"/>
    <property type="molecule type" value="Genomic_DNA"/>
</dbReference>
<dbReference type="KEGG" id="wse:WALSEDRAFT_61569"/>
<sequence length="452" mass="51040">MRNSRVLRNTNLNIKHQHFIKPTLETASVFKNILKWSSFFGFLGLVGSLAAFEGLNQYVEFYKLERATLAYEPPSNDIEEWSFENDDWSGGQSGGTEPSLPWKAAHLIRSAWIALEWGVGTASNAASLNPSLEISQSYLLSAINHIESNDNVKNKDIALSALYLRLADIRQRMGTRVSLNNALDGYEKVHSFLVSKGGPKTALMKVERSAGDVCKSLGLDKESERWYFKCLNHFSSSKKNTSFGGYMPSWLTRRQEVDTQIDIRLLSPSQFRAYIDTLLSLSRLYSTTNRLTEAMTVQKRLIDVLTNSIDTKQGLQNDWTKHSLALSQVHLAEVTYALNKNKLDESLGWLQNAEQLSSNVHRSIENVNTSDAFSKNQAHKLTNASQRTASECAYLMGILHQSHDDKERALGCFERAIKTTLQVDTLTKDDLDSLSKDPINRKYIDAYKNVRK</sequence>
<accession>I4Y5H6</accession>
<proteinExistence type="predicted"/>
<dbReference type="HOGENOM" id="CLU_034949_0_0_1"/>
<dbReference type="AlphaFoldDB" id="I4Y5H6"/>
<keyword evidence="2" id="KW-1185">Reference proteome</keyword>
<dbReference type="eggNOG" id="ENOG502S7VV">
    <property type="taxonomic scope" value="Eukaryota"/>
</dbReference>
<dbReference type="OrthoDB" id="2524554at2759"/>
<dbReference type="Proteomes" id="UP000005242">
    <property type="component" value="Unassembled WGS sequence"/>
</dbReference>
<dbReference type="STRING" id="671144.I4Y5H6"/>
<dbReference type="InParanoid" id="I4Y5H6"/>
<reference evidence="1 2" key="1">
    <citation type="journal article" date="2012" name="Fungal Genet. Biol.">
        <title>The genome of the xerotolerant mold Wallemia sebi reveals adaptations to osmotic stress and suggests cryptic sexual reproduction.</title>
        <authorList>
            <person name="Padamsee M."/>
            <person name="Kumar T.K.A."/>
            <person name="Riley R."/>
            <person name="Binder M."/>
            <person name="Boyd A."/>
            <person name="Calvo A.M."/>
            <person name="Furukawa K."/>
            <person name="Hesse C."/>
            <person name="Hohmann S."/>
            <person name="James T.Y."/>
            <person name="LaButti K."/>
            <person name="Lapidus A."/>
            <person name="Lindquist E."/>
            <person name="Lucas S."/>
            <person name="Miller K."/>
            <person name="Shantappa S."/>
            <person name="Grigoriev I.V."/>
            <person name="Hibbett D.S."/>
            <person name="McLaughlin D.J."/>
            <person name="Spatafora J.W."/>
            <person name="Aime M.C."/>
        </authorList>
    </citation>
    <scope>NUCLEOTIDE SEQUENCE [LARGE SCALE GENOMIC DNA]</scope>
    <source>
        <strain evidence="2">ATCC MYA-4683 / CBS 633.66</strain>
    </source>
</reference>